<evidence type="ECO:0000313" key="4">
    <source>
        <dbReference type="Proteomes" id="UP000078250"/>
    </source>
</evidence>
<dbReference type="Gene3D" id="2.160.20.10">
    <property type="entry name" value="Single-stranded right-handed beta-helix, Pectin lyase-like"/>
    <property type="match status" value="1"/>
</dbReference>
<dbReference type="EMBL" id="LXEV01000020">
    <property type="protein sequence ID" value="OAT47434.1"/>
    <property type="molecule type" value="Genomic_DNA"/>
</dbReference>
<dbReference type="Pfam" id="PF05860">
    <property type="entry name" value="TPS"/>
    <property type="match status" value="1"/>
</dbReference>
<keyword evidence="1" id="KW-0732">Signal</keyword>
<dbReference type="InterPro" id="IPR012334">
    <property type="entry name" value="Pectin_lyas_fold"/>
</dbReference>
<accession>A0AAJ3HTX6</accession>
<gene>
    <name evidence="3" type="ORF">M997_1512</name>
</gene>
<reference evidence="3 4" key="1">
    <citation type="submission" date="2016-04" db="EMBL/GenBank/DDBJ databases">
        <title>ATOL: Assembling a taxonomically balanced genome-scale reconstruction of the evolutionary history of the Enterobacteriaceae.</title>
        <authorList>
            <person name="Plunkett G.III."/>
            <person name="Neeno-Eckwall E.C."/>
            <person name="Glasner J.D."/>
            <person name="Perna N.T."/>
        </authorList>
    </citation>
    <scope>NUCLEOTIDE SEQUENCE [LARGE SCALE GENOMIC DNA]</scope>
    <source>
        <strain evidence="3 4">ATCC 700826</strain>
    </source>
</reference>
<dbReference type="NCBIfam" id="TIGR01901">
    <property type="entry name" value="adhes_NPXG"/>
    <property type="match status" value="1"/>
</dbReference>
<feature type="domain" description="Filamentous haemagglutinin FhaB/tRNA nuclease CdiA-like TPS" evidence="2">
    <location>
        <begin position="56"/>
        <end position="154"/>
    </location>
</feature>
<protein>
    <submittedName>
        <fullName evidence="3">Heme utilization/adhesion exoprotein</fullName>
    </submittedName>
</protein>
<dbReference type="InterPro" id="IPR011050">
    <property type="entry name" value="Pectin_lyase_fold/virulence"/>
</dbReference>
<dbReference type="AlphaFoldDB" id="A0AAJ3HTX6"/>
<organism evidence="3 4">
    <name type="scientific">Proteus hauseri ATCC 700826</name>
    <dbReference type="NCBI Taxonomy" id="1354271"/>
    <lineage>
        <taxon>Bacteria</taxon>
        <taxon>Pseudomonadati</taxon>
        <taxon>Pseudomonadota</taxon>
        <taxon>Gammaproteobacteria</taxon>
        <taxon>Enterobacterales</taxon>
        <taxon>Morganellaceae</taxon>
        <taxon>Proteus</taxon>
    </lineage>
</organism>
<evidence type="ECO:0000256" key="1">
    <source>
        <dbReference type="SAM" id="SignalP"/>
    </source>
</evidence>
<comment type="caution">
    <text evidence="3">The sequence shown here is derived from an EMBL/GenBank/DDBJ whole genome shotgun (WGS) entry which is preliminary data.</text>
</comment>
<name>A0AAJ3HTX6_PROHU</name>
<keyword evidence="4" id="KW-1185">Reference proteome</keyword>
<evidence type="ECO:0000259" key="2">
    <source>
        <dbReference type="SMART" id="SM00912"/>
    </source>
</evidence>
<proteinExistence type="predicted"/>
<dbReference type="RefSeq" id="WP_064719499.1">
    <property type="nucleotide sequence ID" value="NZ_LXEV01000020.1"/>
</dbReference>
<dbReference type="InterPro" id="IPR008638">
    <property type="entry name" value="FhaB/CdiA-like_TPS"/>
</dbReference>
<sequence length="421" mass="47400">MKLKTLAIIVSSILPSVGFADTEENKRFSFYADSTDIVINKDSTATVRPYNDDDMVAEVLIENSDRNRVSHNIYDTFNIDSDGAILNNKESNAKFIINEVKFGPRSTLEGNIAVLGNAAHVIIANPNGITCNNCSFSNTLSETLATASIQYAKDNLITYRTSNFLPSNNMYREKKIDTRNHGEINFIENEKNKNTTNKFSTLNIISNNIDINMYLKAKESINIYHGISLLNYKTNNQKVDILNNSKGSRLIGRKIDTNLAIGDKNNIDKSQHLNGIQANKINIHTNVSTVNNYSVIKATKINLNILNNSKFNNHGVISSNLTTIKLQGNSHFKNKEDSVIAKFRHDDYAYYRSKDPFIKYENIYRFKVSADNSSIFINEGALKTDKFKTIDGSIHNIITNNAQLHSYNSLSKIKDNSSVRR</sequence>
<feature type="signal peptide" evidence="1">
    <location>
        <begin position="1"/>
        <end position="20"/>
    </location>
</feature>
<feature type="chain" id="PRO_5042565742" evidence="1">
    <location>
        <begin position="21"/>
        <end position="421"/>
    </location>
</feature>
<evidence type="ECO:0000313" key="3">
    <source>
        <dbReference type="EMBL" id="OAT47434.1"/>
    </source>
</evidence>
<dbReference type="SMART" id="SM00912">
    <property type="entry name" value="Haemagg_act"/>
    <property type="match status" value="1"/>
</dbReference>
<dbReference type="Proteomes" id="UP000078250">
    <property type="component" value="Unassembled WGS sequence"/>
</dbReference>
<dbReference type="SUPFAM" id="SSF51126">
    <property type="entry name" value="Pectin lyase-like"/>
    <property type="match status" value="1"/>
</dbReference>